<feature type="compositionally biased region" description="Basic and acidic residues" evidence="1">
    <location>
        <begin position="185"/>
        <end position="203"/>
    </location>
</feature>
<evidence type="ECO:0008006" key="4">
    <source>
        <dbReference type="Google" id="ProtNLM"/>
    </source>
</evidence>
<dbReference type="Proteomes" id="UP001055101">
    <property type="component" value="Unassembled WGS sequence"/>
</dbReference>
<organism evidence="2 3">
    <name type="scientific">Methylobacterium thuringiense</name>
    <dbReference type="NCBI Taxonomy" id="1003091"/>
    <lineage>
        <taxon>Bacteria</taxon>
        <taxon>Pseudomonadati</taxon>
        <taxon>Pseudomonadota</taxon>
        <taxon>Alphaproteobacteria</taxon>
        <taxon>Hyphomicrobiales</taxon>
        <taxon>Methylobacteriaceae</taxon>
        <taxon>Methylobacterium</taxon>
    </lineage>
</organism>
<dbReference type="EMBL" id="BPRA01000009">
    <property type="protein sequence ID" value="GJE55609.1"/>
    <property type="molecule type" value="Genomic_DNA"/>
</dbReference>
<reference evidence="2" key="2">
    <citation type="submission" date="2021-08" db="EMBL/GenBank/DDBJ databases">
        <authorList>
            <person name="Tani A."/>
            <person name="Ola A."/>
            <person name="Ogura Y."/>
            <person name="Katsura K."/>
            <person name="Hayashi T."/>
        </authorList>
    </citation>
    <scope>NUCLEOTIDE SEQUENCE</scope>
    <source>
        <strain evidence="2">DSM 23674</strain>
    </source>
</reference>
<comment type="caution">
    <text evidence="2">The sequence shown here is derived from an EMBL/GenBank/DDBJ whole genome shotgun (WGS) entry which is preliminary data.</text>
</comment>
<evidence type="ECO:0000256" key="1">
    <source>
        <dbReference type="SAM" id="MobiDB-lite"/>
    </source>
</evidence>
<keyword evidence="3" id="KW-1185">Reference proteome</keyword>
<accession>A0ABQ4TMU0</accession>
<protein>
    <recommendedName>
        <fullName evidence="4">Localization factor PodJL</fullName>
    </recommendedName>
</protein>
<feature type="region of interest" description="Disordered" evidence="1">
    <location>
        <begin position="704"/>
        <end position="728"/>
    </location>
</feature>
<evidence type="ECO:0000313" key="2">
    <source>
        <dbReference type="EMBL" id="GJE55609.1"/>
    </source>
</evidence>
<feature type="region of interest" description="Disordered" evidence="1">
    <location>
        <begin position="258"/>
        <end position="281"/>
    </location>
</feature>
<dbReference type="InterPro" id="IPR050767">
    <property type="entry name" value="Sel1_AlgK"/>
</dbReference>
<dbReference type="PANTHER" id="PTHR11102:SF160">
    <property type="entry name" value="ERAD-ASSOCIATED E3 UBIQUITIN-PROTEIN LIGASE COMPONENT HRD3"/>
    <property type="match status" value="1"/>
</dbReference>
<dbReference type="Pfam" id="PF08238">
    <property type="entry name" value="Sel1"/>
    <property type="match status" value="4"/>
</dbReference>
<gene>
    <name evidence="2" type="ORF">EKPJFOCH_2104</name>
</gene>
<reference evidence="2" key="1">
    <citation type="journal article" date="2021" name="Front. Microbiol.">
        <title>Comprehensive Comparative Genomics and Phenotyping of Methylobacterium Species.</title>
        <authorList>
            <person name="Alessa O."/>
            <person name="Ogura Y."/>
            <person name="Fujitani Y."/>
            <person name="Takami H."/>
            <person name="Hayashi T."/>
            <person name="Sahin N."/>
            <person name="Tani A."/>
        </authorList>
    </citation>
    <scope>NUCLEOTIDE SEQUENCE</scope>
    <source>
        <strain evidence="2">DSM 23674</strain>
    </source>
</reference>
<dbReference type="PANTHER" id="PTHR11102">
    <property type="entry name" value="SEL-1-LIKE PROTEIN"/>
    <property type="match status" value="1"/>
</dbReference>
<dbReference type="SMART" id="SM00671">
    <property type="entry name" value="SEL1"/>
    <property type="match status" value="4"/>
</dbReference>
<dbReference type="SUPFAM" id="SSF81901">
    <property type="entry name" value="HCP-like"/>
    <property type="match status" value="1"/>
</dbReference>
<feature type="region of interest" description="Disordered" evidence="1">
    <location>
        <begin position="620"/>
        <end position="678"/>
    </location>
</feature>
<dbReference type="InterPro" id="IPR011990">
    <property type="entry name" value="TPR-like_helical_dom_sf"/>
</dbReference>
<evidence type="ECO:0000313" key="3">
    <source>
        <dbReference type="Proteomes" id="UP001055101"/>
    </source>
</evidence>
<dbReference type="Gene3D" id="1.25.40.10">
    <property type="entry name" value="Tetratricopeptide repeat domain"/>
    <property type="match status" value="1"/>
</dbReference>
<name>A0ABQ4TMU0_9HYPH</name>
<sequence>MRRTATLSLEGFDPDVIEAAREVAQRAGVPLETWIESVVSPEKPQGRSSATRQRSRVTVREPALLTPPEVKASDAKSAGAKSAEPKFAEPKFAEPKFAEPKFAEPKFAEPKFAEPKSAEPKSAEPKSAEPKASEPRSAEPAPAPAPTPAAGATITPPKPRAVKPSELAPPAAPAAEPAGGSITEMMRRLDALDRSLNEDRSTPRADAQAGHADHVAERLAEIERRMGDISAQIGGPRPLGRRGRPIAAEMREAVEEVRRRQRELDSGSTQEPVARAEADAHVPSPAIAELQAETTRLRESLGSLATGRDVGALEQAMRSLSTDVQRAREPAELSTPIAMMRQQVESLAEEFADNVHARLAGEAERLASRADGTLAAVASHADRGALDGVHGELDEIRQMIAGLAGPERIQSLAQGLQAVSGQIAELQSHVDVNPVRDLIGRLETIGETLHRPAVPSADLASMHTLLRGLAEKVDRVGAGGGSLDALESQVVTLAERLDTRGADPAVASLERTMGELLTQIVSLRDETSVEAAVERATRKALSDAVGGQGPASVKIDTFRADLDDLRARQISADQRMQATMEGLNAVLSRLVDRLGMAETGPVVRTAVPEETIALGDQLRASTTLGAPKPETIPVSAPRSRVARRPEPSLDSSGLGDELLEPGAGRPAHSRGAATDASGASAAGDIKTNFIAAARRAAQAAQADIVAEAPSAPEKRDAPRPRVTPTASAAPGLVGRLLGSIEKRRRPLILGLAAVVLVLGAFQAYQMNFAASEAEHAATPVAAAKPAAGEAPAPVAAAAPAAPSVATAPAAGPQTTQSIADAALVDAKPAVPVRAEENEAPVPPAPVQAAIPKVASMASLSRELSTVPAGLASLKQSALDGDGAAIYELAAREADGRGMPRDLALAARLYEKLAETGYAPAQFKLGSFYEKGSGVIRDLGQAKTWYGRAADHGNIRAMHNLAVLNAENPSASGKPDFATASSWFRRAAEYGVRDSQYNLAVLYARGLGLAQDLIQSYAWFSAAAAQGDEEAGKKRDDVAAKLSPKDLASAKAVASAYKPKVADPAVNDLPPAKVAAPAAMSLLGAPLPGSPAAAHFNPSASRTGV</sequence>
<feature type="compositionally biased region" description="Basic and acidic residues" evidence="1">
    <location>
        <begin position="83"/>
        <end position="137"/>
    </location>
</feature>
<dbReference type="InterPro" id="IPR006597">
    <property type="entry name" value="Sel1-like"/>
</dbReference>
<proteinExistence type="predicted"/>
<feature type="region of interest" description="Disordered" evidence="1">
    <location>
        <begin position="39"/>
        <end position="214"/>
    </location>
</feature>